<feature type="transmembrane region" description="Helical" evidence="9">
    <location>
        <begin position="131"/>
        <end position="150"/>
    </location>
</feature>
<dbReference type="GO" id="GO:0015297">
    <property type="term" value="F:antiporter activity"/>
    <property type="evidence" value="ECO:0007669"/>
    <property type="project" value="UniProtKB-KW"/>
</dbReference>
<dbReference type="InterPro" id="IPR006037">
    <property type="entry name" value="RCK_C"/>
</dbReference>
<dbReference type="AlphaFoldDB" id="A0A8J2VJZ2"/>
<evidence type="ECO:0000256" key="2">
    <source>
        <dbReference type="ARBA" id="ARBA00005551"/>
    </source>
</evidence>
<name>A0A8J2VJZ2_9BACL</name>
<feature type="transmembrane region" description="Helical" evidence="9">
    <location>
        <begin position="162"/>
        <end position="185"/>
    </location>
</feature>
<keyword evidence="6 9" id="KW-1133">Transmembrane helix</keyword>
<evidence type="ECO:0000256" key="7">
    <source>
        <dbReference type="ARBA" id="ARBA00023065"/>
    </source>
</evidence>
<feature type="transmembrane region" description="Helical" evidence="9">
    <location>
        <begin position="369"/>
        <end position="391"/>
    </location>
</feature>
<dbReference type="PANTHER" id="PTHR43562">
    <property type="entry name" value="NAPA-TYPE SODIUM/HYDROGEN ANTIPORTER"/>
    <property type="match status" value="1"/>
</dbReference>
<feature type="transmembrane region" description="Helical" evidence="9">
    <location>
        <begin position="277"/>
        <end position="295"/>
    </location>
</feature>
<dbReference type="Gene3D" id="3.40.50.720">
    <property type="entry name" value="NAD(P)-binding Rossmann-like Domain"/>
    <property type="match status" value="1"/>
</dbReference>
<evidence type="ECO:0000256" key="4">
    <source>
        <dbReference type="ARBA" id="ARBA00022449"/>
    </source>
</evidence>
<feature type="transmembrane region" description="Helical" evidence="9">
    <location>
        <begin position="247"/>
        <end position="265"/>
    </location>
</feature>
<comment type="caution">
    <text evidence="11">The sequence shown here is derived from an EMBL/GenBank/DDBJ whole genome shotgun (WGS) entry which is preliminary data.</text>
</comment>
<gene>
    <name evidence="11" type="primary">yjbQ</name>
    <name evidence="11" type="ORF">GCM10011391_03450</name>
</gene>
<feature type="transmembrane region" description="Helical" evidence="9">
    <location>
        <begin position="31"/>
        <end position="53"/>
    </location>
</feature>
<dbReference type="InterPro" id="IPR036291">
    <property type="entry name" value="NAD(P)-bd_dom_sf"/>
</dbReference>
<feature type="transmembrane region" description="Helical" evidence="9">
    <location>
        <begin position="6"/>
        <end position="24"/>
    </location>
</feature>
<keyword evidence="3" id="KW-0813">Transport</keyword>
<proteinExistence type="inferred from homology"/>
<evidence type="ECO:0000256" key="6">
    <source>
        <dbReference type="ARBA" id="ARBA00022989"/>
    </source>
</evidence>
<dbReference type="Pfam" id="PF00999">
    <property type="entry name" value="Na_H_Exchanger"/>
    <property type="match status" value="1"/>
</dbReference>
<dbReference type="InterPro" id="IPR036721">
    <property type="entry name" value="RCK_C_sf"/>
</dbReference>
<feature type="transmembrane region" description="Helical" evidence="9">
    <location>
        <begin position="215"/>
        <end position="241"/>
    </location>
</feature>
<dbReference type="GO" id="GO:0008324">
    <property type="term" value="F:monoatomic cation transmembrane transporter activity"/>
    <property type="evidence" value="ECO:0007669"/>
    <property type="project" value="InterPro"/>
</dbReference>
<feature type="transmembrane region" description="Helical" evidence="9">
    <location>
        <begin position="337"/>
        <end position="357"/>
    </location>
</feature>
<evidence type="ECO:0000256" key="9">
    <source>
        <dbReference type="SAM" id="Phobius"/>
    </source>
</evidence>
<evidence type="ECO:0000313" key="11">
    <source>
        <dbReference type="EMBL" id="GGE28235.1"/>
    </source>
</evidence>
<dbReference type="Gene3D" id="1.20.1530.20">
    <property type="match status" value="1"/>
</dbReference>
<dbReference type="SUPFAM" id="SSF51735">
    <property type="entry name" value="NAD(P)-binding Rossmann-fold domains"/>
    <property type="match status" value="1"/>
</dbReference>
<keyword evidence="4" id="KW-0050">Antiport</keyword>
<protein>
    <submittedName>
        <fullName evidence="11">Putative Na(+)/H(+) antiporter YjbQ</fullName>
    </submittedName>
</protein>
<comment type="subcellular location">
    <subcellularLocation>
        <location evidence="1">Membrane</location>
        <topology evidence="1">Multi-pass membrane protein</topology>
    </subcellularLocation>
</comment>
<dbReference type="InterPro" id="IPR003148">
    <property type="entry name" value="RCK_N"/>
</dbReference>
<dbReference type="InterPro" id="IPR038770">
    <property type="entry name" value="Na+/solute_symporter_sf"/>
</dbReference>
<feature type="domain" description="RCK C-terminal" evidence="10">
    <location>
        <begin position="531"/>
        <end position="612"/>
    </location>
</feature>
<feature type="transmembrane region" description="Helical" evidence="9">
    <location>
        <begin position="307"/>
        <end position="328"/>
    </location>
</feature>
<accession>A0A8J2VJZ2</accession>
<keyword evidence="5 9" id="KW-0812">Transmembrane</keyword>
<feature type="transmembrane region" description="Helical" evidence="9">
    <location>
        <begin position="101"/>
        <end position="125"/>
    </location>
</feature>
<evidence type="ECO:0000256" key="1">
    <source>
        <dbReference type="ARBA" id="ARBA00004141"/>
    </source>
</evidence>
<dbReference type="EMBL" id="BMIR01000001">
    <property type="protein sequence ID" value="GGE28235.1"/>
    <property type="molecule type" value="Genomic_DNA"/>
</dbReference>
<keyword evidence="8 9" id="KW-0472">Membrane</keyword>
<evidence type="ECO:0000256" key="5">
    <source>
        <dbReference type="ARBA" id="ARBA00022692"/>
    </source>
</evidence>
<keyword evidence="7" id="KW-0406">Ion transport</keyword>
<evidence type="ECO:0000256" key="8">
    <source>
        <dbReference type="ARBA" id="ARBA00023136"/>
    </source>
</evidence>
<dbReference type="InterPro" id="IPR006153">
    <property type="entry name" value="Cation/H_exchanger_TM"/>
</dbReference>
<dbReference type="GO" id="GO:0016020">
    <property type="term" value="C:membrane"/>
    <property type="evidence" value="ECO:0007669"/>
    <property type="project" value="UniProtKB-SubCell"/>
</dbReference>
<dbReference type="SUPFAM" id="SSF116726">
    <property type="entry name" value="TrkA C-terminal domain-like"/>
    <property type="match status" value="1"/>
</dbReference>
<organism evidence="11 12">
    <name type="scientific">Pullulanibacillus camelliae</name>
    <dbReference type="NCBI Taxonomy" id="1707096"/>
    <lineage>
        <taxon>Bacteria</taxon>
        <taxon>Bacillati</taxon>
        <taxon>Bacillota</taxon>
        <taxon>Bacilli</taxon>
        <taxon>Bacillales</taxon>
        <taxon>Sporolactobacillaceae</taxon>
        <taxon>Pullulanibacillus</taxon>
    </lineage>
</organism>
<dbReference type="Pfam" id="PF02254">
    <property type="entry name" value="TrkA_N"/>
    <property type="match status" value="1"/>
</dbReference>
<feature type="transmembrane region" description="Helical" evidence="9">
    <location>
        <begin position="191"/>
        <end position="208"/>
    </location>
</feature>
<evidence type="ECO:0000256" key="3">
    <source>
        <dbReference type="ARBA" id="ARBA00022448"/>
    </source>
</evidence>
<feature type="transmembrane region" description="Helical" evidence="9">
    <location>
        <begin position="59"/>
        <end position="80"/>
    </location>
</feature>
<dbReference type="GO" id="GO:0006813">
    <property type="term" value="P:potassium ion transport"/>
    <property type="evidence" value="ECO:0007669"/>
    <property type="project" value="InterPro"/>
</dbReference>
<dbReference type="Proteomes" id="UP000628775">
    <property type="component" value="Unassembled WGS sequence"/>
</dbReference>
<dbReference type="RefSeq" id="WP_188688205.1">
    <property type="nucleotide sequence ID" value="NZ_BMIR01000001.1"/>
</dbReference>
<dbReference type="Gene3D" id="3.30.70.1450">
    <property type="entry name" value="Regulator of K+ conductance, C-terminal domain"/>
    <property type="match status" value="1"/>
</dbReference>
<keyword evidence="12" id="KW-1185">Reference proteome</keyword>
<reference evidence="11" key="1">
    <citation type="journal article" date="2014" name="Int. J. Syst. Evol. Microbiol.">
        <title>Complete genome sequence of Corynebacterium casei LMG S-19264T (=DSM 44701T), isolated from a smear-ripened cheese.</title>
        <authorList>
            <consortium name="US DOE Joint Genome Institute (JGI-PGF)"/>
            <person name="Walter F."/>
            <person name="Albersmeier A."/>
            <person name="Kalinowski J."/>
            <person name="Ruckert C."/>
        </authorList>
    </citation>
    <scope>NUCLEOTIDE SEQUENCE</scope>
    <source>
        <strain evidence="11">CGMCC 1.15371</strain>
    </source>
</reference>
<reference evidence="11" key="2">
    <citation type="submission" date="2020-09" db="EMBL/GenBank/DDBJ databases">
        <authorList>
            <person name="Sun Q."/>
            <person name="Zhou Y."/>
        </authorList>
    </citation>
    <scope>NUCLEOTIDE SEQUENCE</scope>
    <source>
        <strain evidence="11">CGMCC 1.15371</strain>
    </source>
</reference>
<dbReference type="GO" id="GO:1902600">
    <property type="term" value="P:proton transmembrane transport"/>
    <property type="evidence" value="ECO:0007669"/>
    <property type="project" value="InterPro"/>
</dbReference>
<comment type="similarity">
    <text evidence="2">Belongs to the monovalent cation:proton antiporter 2 (CPA2) transporter (TC 2.A.37) family.</text>
</comment>
<dbReference type="Pfam" id="PF02080">
    <property type="entry name" value="TrkA_C"/>
    <property type="match status" value="1"/>
</dbReference>
<dbReference type="PANTHER" id="PTHR43562:SF1">
    <property type="entry name" value="NA(+)_H(+) ANTIPORTER YJBQ-RELATED"/>
    <property type="match status" value="1"/>
</dbReference>
<sequence length="615" mass="67908">MSGHTSFSSLVIVIIAAFLTPIILKKLRLTIIPVVVAEIIVGLIIGHSGFNLIHSGDWINILSTLGFIFLMFLSGVEIDFSVFSNSKKEMLPNGKREPNRFLISLIIFALILGVSYIISLFLVWGHLAMNAFFMTLVISTISLGVVVPTLKESNVMKSGIGQTILIITVIADLVTMILLALFASLHEEGGNLWLLLILFGAGIILYFIGKFFRDLSLFASLSTGTVQIGMRAVFALIILLVGLSETVGAENILGAFLAGVLVSLLSPNKEMVKQLDSFGYGFLIPIFFVMVGVDLNIRELFQEPKVLILIPLLFFALLVSKLVPILVLKRWYDWRTVLGSGFLVTSTLSLVVAAAKVGERIHVVSSKTASSLILLAVITCIISPILFRKVFPFNTLDRKRKTLTILGANQLTLPLVAELDQQDYAVTVYHTQDDNIQSKQEKTNRIQHVKDFSVDTLDREGVFDADILVASTGDENQNVTIAECAKQREVEHIIARVESPKQTEELKYHGINVVSSFFSTRAMMKAMIESPSIANLFTTKEEGLYQIELTNKAYHHKQLRDIDIISDAIIIRIIRDNNPLIPHGDTKLALGDTLVLTGKQSTVDALRRAFAINEG</sequence>
<evidence type="ECO:0000313" key="12">
    <source>
        <dbReference type="Proteomes" id="UP000628775"/>
    </source>
</evidence>
<dbReference type="PROSITE" id="PS51202">
    <property type="entry name" value="RCK_C"/>
    <property type="match status" value="1"/>
</dbReference>
<evidence type="ECO:0000259" key="10">
    <source>
        <dbReference type="PROSITE" id="PS51202"/>
    </source>
</evidence>